<evidence type="ECO:0000256" key="1">
    <source>
        <dbReference type="SAM" id="MobiDB-lite"/>
    </source>
</evidence>
<accession>A0A426K513</accession>
<proteinExistence type="predicted"/>
<dbReference type="EMBL" id="RSAA01000001">
    <property type="protein sequence ID" value="RRO20493.1"/>
    <property type="molecule type" value="Genomic_DNA"/>
</dbReference>
<dbReference type="SUPFAM" id="SSF55785">
    <property type="entry name" value="PYP-like sensor domain (PAS domain)"/>
    <property type="match status" value="1"/>
</dbReference>
<dbReference type="RefSeq" id="WP_125088195.1">
    <property type="nucleotide sequence ID" value="NZ_RSAA01000001.1"/>
</dbReference>
<comment type="caution">
    <text evidence="3">The sequence shown here is derived from an EMBL/GenBank/DDBJ whole genome shotgun (WGS) entry which is preliminary data.</text>
</comment>
<dbReference type="PROSITE" id="PS50112">
    <property type="entry name" value="PAS"/>
    <property type="match status" value="1"/>
</dbReference>
<dbReference type="Gene3D" id="3.30.450.20">
    <property type="entry name" value="PAS domain"/>
    <property type="match status" value="1"/>
</dbReference>
<dbReference type="NCBIfam" id="TIGR00229">
    <property type="entry name" value="sensory_box"/>
    <property type="match status" value="1"/>
</dbReference>
<name>A0A426K513_9PSEU</name>
<sequence length="137" mass="14418">MNDFDDRSAVVIADPSGTIQHFNADAELLFGHPAGEAVGASLDLIVPPDFQQAHWAGYYRAMDAAHADLDGTPLHLPVTCRDGQIRVFPGVFSVLRDPYGHALGAVATYAPARDDAEPFTPVATEPAPAQRVGPGAG</sequence>
<reference evidence="3 4" key="1">
    <citation type="submission" date="2018-11" db="EMBL/GenBank/DDBJ databases">
        <title>Saccharopolyspora rhizosphaerae sp. nov., an actinomycete isolated from rhizosphere soil in Thailand.</title>
        <authorList>
            <person name="Intra B."/>
            <person name="Euanorasetr J."/>
            <person name="Take A."/>
            <person name="Inahashi Y."/>
            <person name="Mori M."/>
            <person name="Panbangred W."/>
            <person name="Matsumoto A."/>
        </authorList>
    </citation>
    <scope>NUCLEOTIDE SEQUENCE [LARGE SCALE GENOMIC DNA]</scope>
    <source>
        <strain evidence="3 4">H219</strain>
    </source>
</reference>
<dbReference type="InterPro" id="IPR000014">
    <property type="entry name" value="PAS"/>
</dbReference>
<protein>
    <submittedName>
        <fullName evidence="3">PAS domain S-box protein</fullName>
    </submittedName>
</protein>
<gene>
    <name evidence="3" type="ORF">EIL87_00935</name>
</gene>
<evidence type="ECO:0000259" key="2">
    <source>
        <dbReference type="PROSITE" id="PS50112"/>
    </source>
</evidence>
<dbReference type="AlphaFoldDB" id="A0A426K513"/>
<dbReference type="Proteomes" id="UP000274515">
    <property type="component" value="Unassembled WGS sequence"/>
</dbReference>
<dbReference type="OrthoDB" id="3687827at2"/>
<dbReference type="InterPro" id="IPR013656">
    <property type="entry name" value="PAS_4"/>
</dbReference>
<evidence type="ECO:0000313" key="4">
    <source>
        <dbReference type="Proteomes" id="UP000274515"/>
    </source>
</evidence>
<evidence type="ECO:0000313" key="3">
    <source>
        <dbReference type="EMBL" id="RRO20493.1"/>
    </source>
</evidence>
<feature type="region of interest" description="Disordered" evidence="1">
    <location>
        <begin position="117"/>
        <end position="137"/>
    </location>
</feature>
<dbReference type="CDD" id="cd00130">
    <property type="entry name" value="PAS"/>
    <property type="match status" value="1"/>
</dbReference>
<organism evidence="3 4">
    <name type="scientific">Saccharopolyspora rhizosphaerae</name>
    <dbReference type="NCBI Taxonomy" id="2492662"/>
    <lineage>
        <taxon>Bacteria</taxon>
        <taxon>Bacillati</taxon>
        <taxon>Actinomycetota</taxon>
        <taxon>Actinomycetes</taxon>
        <taxon>Pseudonocardiales</taxon>
        <taxon>Pseudonocardiaceae</taxon>
        <taxon>Saccharopolyspora</taxon>
    </lineage>
</organism>
<keyword evidence="4" id="KW-1185">Reference proteome</keyword>
<feature type="domain" description="PAS" evidence="2">
    <location>
        <begin position="1"/>
        <end position="65"/>
    </location>
</feature>
<dbReference type="InterPro" id="IPR035965">
    <property type="entry name" value="PAS-like_dom_sf"/>
</dbReference>
<dbReference type="Pfam" id="PF08448">
    <property type="entry name" value="PAS_4"/>
    <property type="match status" value="1"/>
</dbReference>